<evidence type="ECO:0000313" key="20">
    <source>
        <dbReference type="Proteomes" id="UP001347796"/>
    </source>
</evidence>
<name>A0AAN8Q7M9_PATCE</name>
<organism evidence="19 20">
    <name type="scientific">Patella caerulea</name>
    <name type="common">Rayed Mediterranean limpet</name>
    <dbReference type="NCBI Taxonomy" id="87958"/>
    <lineage>
        <taxon>Eukaryota</taxon>
        <taxon>Metazoa</taxon>
        <taxon>Spiralia</taxon>
        <taxon>Lophotrochozoa</taxon>
        <taxon>Mollusca</taxon>
        <taxon>Gastropoda</taxon>
        <taxon>Patellogastropoda</taxon>
        <taxon>Patelloidea</taxon>
        <taxon>Patellidae</taxon>
        <taxon>Patella</taxon>
    </lineage>
</organism>
<comment type="cofactor">
    <cofactor evidence="1">
        <name>Mg(2+)</name>
        <dbReference type="ChEBI" id="CHEBI:18420"/>
    </cofactor>
</comment>
<dbReference type="SMART" id="SM00174">
    <property type="entry name" value="RHO"/>
    <property type="match status" value="1"/>
</dbReference>
<evidence type="ECO:0000256" key="12">
    <source>
        <dbReference type="ARBA" id="ARBA00023136"/>
    </source>
</evidence>
<evidence type="ECO:0000256" key="6">
    <source>
        <dbReference type="ARBA" id="ARBA00022741"/>
    </source>
</evidence>
<dbReference type="InterPro" id="IPR050227">
    <property type="entry name" value="Rab"/>
</dbReference>
<dbReference type="GO" id="GO:0005525">
    <property type="term" value="F:GTP binding"/>
    <property type="evidence" value="ECO:0007669"/>
    <property type="project" value="UniProtKB-KW"/>
</dbReference>
<dbReference type="EC" id="3.6.5.2" evidence="3"/>
<dbReference type="InterPro" id="IPR001806">
    <property type="entry name" value="Small_GTPase"/>
</dbReference>
<sequence>MSAGRTVLSNNVSKDRVVSKFEQAYHADATPYQKMNFHPKVKSACSENRTGTVGLKISKAVIVGDVSVGKTCFVNRFCHDVFDRDYKATIGVDFEVEKFSILSTNFTFQIWDTAGQERFKCIAASYYRGANVVIVAFDLTEEDSLNNVDRWMEDASENASEPIKFLIGNKRDLLSDAAYEDIESRAVDAANRLGAEYWAVSAKTGENVREFFFRAVSLTFDSQMLKELESTRTVSSKQIGNDLISLQKQNTNLYEAQKKKKLKCCDTS</sequence>
<evidence type="ECO:0000256" key="16">
    <source>
        <dbReference type="ARBA" id="ARBA00047660"/>
    </source>
</evidence>
<dbReference type="PANTHER" id="PTHR47977">
    <property type="entry name" value="RAS-RELATED PROTEIN RAB"/>
    <property type="match status" value="1"/>
</dbReference>
<dbReference type="PROSITE" id="PS51421">
    <property type="entry name" value="RAS"/>
    <property type="match status" value="1"/>
</dbReference>
<dbReference type="GO" id="GO:0000139">
    <property type="term" value="C:Golgi membrane"/>
    <property type="evidence" value="ECO:0007669"/>
    <property type="project" value="UniProtKB-SubCell"/>
</dbReference>
<dbReference type="SUPFAM" id="SSF52540">
    <property type="entry name" value="P-loop containing nucleoside triphosphate hydrolases"/>
    <property type="match status" value="1"/>
</dbReference>
<evidence type="ECO:0000313" key="19">
    <source>
        <dbReference type="EMBL" id="KAK6190817.1"/>
    </source>
</evidence>
<evidence type="ECO:0000256" key="8">
    <source>
        <dbReference type="ARBA" id="ARBA00022842"/>
    </source>
</evidence>
<dbReference type="InterPro" id="IPR005225">
    <property type="entry name" value="Small_GTP-bd"/>
</dbReference>
<protein>
    <recommendedName>
        <fullName evidence="18">Ras-related protein Rab-36</fullName>
        <ecNumber evidence="3">3.6.5.2</ecNumber>
    </recommendedName>
</protein>
<evidence type="ECO:0000256" key="4">
    <source>
        <dbReference type="ARBA" id="ARBA00022448"/>
    </source>
</evidence>
<keyword evidence="8" id="KW-0460">Magnesium</keyword>
<gene>
    <name evidence="19" type="ORF">SNE40_002598</name>
</gene>
<dbReference type="GO" id="GO:0015031">
    <property type="term" value="P:protein transport"/>
    <property type="evidence" value="ECO:0007669"/>
    <property type="project" value="UniProtKB-KW"/>
</dbReference>
<evidence type="ECO:0000256" key="2">
    <source>
        <dbReference type="ARBA" id="ARBA00006270"/>
    </source>
</evidence>
<dbReference type="FunFam" id="3.40.50.300:FF:000707">
    <property type="entry name" value="RAB36, member RAS oncogene family"/>
    <property type="match status" value="1"/>
</dbReference>
<comment type="similarity">
    <text evidence="2">Belongs to the small GTPase superfamily. Rab family.</text>
</comment>
<evidence type="ECO:0000256" key="15">
    <source>
        <dbReference type="ARBA" id="ARBA00037794"/>
    </source>
</evidence>
<dbReference type="PRINTS" id="PR00449">
    <property type="entry name" value="RASTRNSFRMNG"/>
</dbReference>
<comment type="catalytic activity">
    <reaction evidence="16">
        <text>GTP + H2O = GDP + phosphate + H(+)</text>
        <dbReference type="Rhea" id="RHEA:19669"/>
        <dbReference type="ChEBI" id="CHEBI:15377"/>
        <dbReference type="ChEBI" id="CHEBI:15378"/>
        <dbReference type="ChEBI" id="CHEBI:37565"/>
        <dbReference type="ChEBI" id="CHEBI:43474"/>
        <dbReference type="ChEBI" id="CHEBI:58189"/>
        <dbReference type="EC" id="3.6.5.2"/>
    </reaction>
    <physiologicalReaction direction="left-to-right" evidence="16">
        <dbReference type="Rhea" id="RHEA:19670"/>
    </physiologicalReaction>
</comment>
<keyword evidence="11" id="KW-0342">GTP-binding</keyword>
<keyword evidence="5" id="KW-0479">Metal-binding</keyword>
<dbReference type="NCBIfam" id="TIGR00231">
    <property type="entry name" value="small_GTP"/>
    <property type="match status" value="1"/>
</dbReference>
<accession>A0AAN8Q7M9</accession>
<dbReference type="SMART" id="SM00173">
    <property type="entry name" value="RAS"/>
    <property type="match status" value="1"/>
</dbReference>
<dbReference type="Gene3D" id="3.40.50.300">
    <property type="entry name" value="P-loop containing nucleotide triphosphate hydrolases"/>
    <property type="match status" value="1"/>
</dbReference>
<evidence type="ECO:0000256" key="17">
    <source>
        <dbReference type="ARBA" id="ARBA00058763"/>
    </source>
</evidence>
<dbReference type="AlphaFoldDB" id="A0AAN8Q7M9"/>
<dbReference type="Proteomes" id="UP001347796">
    <property type="component" value="Unassembled WGS sequence"/>
</dbReference>
<evidence type="ECO:0000256" key="7">
    <source>
        <dbReference type="ARBA" id="ARBA00022801"/>
    </source>
</evidence>
<evidence type="ECO:0000256" key="10">
    <source>
        <dbReference type="ARBA" id="ARBA00023034"/>
    </source>
</evidence>
<evidence type="ECO:0000256" key="13">
    <source>
        <dbReference type="ARBA" id="ARBA00023288"/>
    </source>
</evidence>
<dbReference type="SMART" id="SM00175">
    <property type="entry name" value="RAB"/>
    <property type="match status" value="1"/>
</dbReference>
<proteinExistence type="inferred from homology"/>
<dbReference type="SMART" id="SM00176">
    <property type="entry name" value="RAN"/>
    <property type="match status" value="1"/>
</dbReference>
<comment type="caution">
    <text evidence="19">The sequence shown here is derived from an EMBL/GenBank/DDBJ whole genome shotgun (WGS) entry which is preliminary data.</text>
</comment>
<comment type="subcellular location">
    <subcellularLocation>
        <location evidence="15">Golgi apparatus membrane</location>
        <topology evidence="15">Lipid-anchor</topology>
    </subcellularLocation>
</comment>
<keyword evidence="13" id="KW-0449">Lipoprotein</keyword>
<keyword evidence="20" id="KW-1185">Reference proteome</keyword>
<dbReference type="PROSITE" id="PS51419">
    <property type="entry name" value="RAB"/>
    <property type="match status" value="1"/>
</dbReference>
<dbReference type="Pfam" id="PF00071">
    <property type="entry name" value="Ras"/>
    <property type="match status" value="1"/>
</dbReference>
<evidence type="ECO:0000256" key="9">
    <source>
        <dbReference type="ARBA" id="ARBA00022927"/>
    </source>
</evidence>
<evidence type="ECO:0000256" key="18">
    <source>
        <dbReference type="ARBA" id="ARBA00067830"/>
    </source>
</evidence>
<keyword evidence="9" id="KW-0653">Protein transport</keyword>
<evidence type="ECO:0000256" key="3">
    <source>
        <dbReference type="ARBA" id="ARBA00011984"/>
    </source>
</evidence>
<dbReference type="GO" id="GO:0003925">
    <property type="term" value="F:G protein activity"/>
    <property type="evidence" value="ECO:0007669"/>
    <property type="project" value="UniProtKB-EC"/>
</dbReference>
<evidence type="ECO:0000256" key="11">
    <source>
        <dbReference type="ARBA" id="ARBA00023134"/>
    </source>
</evidence>
<keyword evidence="10" id="KW-0333">Golgi apparatus</keyword>
<evidence type="ECO:0000256" key="5">
    <source>
        <dbReference type="ARBA" id="ARBA00022723"/>
    </source>
</evidence>
<keyword evidence="7" id="KW-0378">Hydrolase</keyword>
<dbReference type="InterPro" id="IPR027417">
    <property type="entry name" value="P-loop_NTPase"/>
</dbReference>
<evidence type="ECO:0000256" key="14">
    <source>
        <dbReference type="ARBA" id="ARBA00023289"/>
    </source>
</evidence>
<keyword evidence="12" id="KW-0472">Membrane</keyword>
<keyword evidence="4" id="KW-0813">Transport</keyword>
<keyword evidence="6" id="KW-0547">Nucleotide-binding</keyword>
<keyword evidence="14" id="KW-0636">Prenylation</keyword>
<comment type="function">
    <text evidence="17">The small GTPases Rab are key regulators of intracellular membrane trafficking, from the formation of transport vesicles to their fusion with membranes. Rabs cycle between an inactive GDP-bound form and an active GTP-bound form that is able to recruit to membranes different sets of downstream effectors directly responsible for vesicle formation, movement, tethering and fusion.</text>
</comment>
<dbReference type="EMBL" id="JAZGQO010000002">
    <property type="protein sequence ID" value="KAK6190817.1"/>
    <property type="molecule type" value="Genomic_DNA"/>
</dbReference>
<evidence type="ECO:0000256" key="1">
    <source>
        <dbReference type="ARBA" id="ARBA00001946"/>
    </source>
</evidence>
<reference evidence="19 20" key="1">
    <citation type="submission" date="2024-01" db="EMBL/GenBank/DDBJ databases">
        <title>The genome of the rayed Mediterranean limpet Patella caerulea (Linnaeus, 1758).</title>
        <authorList>
            <person name="Anh-Thu Weber A."/>
            <person name="Halstead-Nussloch G."/>
        </authorList>
    </citation>
    <scope>NUCLEOTIDE SEQUENCE [LARGE SCALE GENOMIC DNA]</scope>
    <source>
        <strain evidence="19">AATW-2023a</strain>
        <tissue evidence="19">Whole specimen</tissue>
    </source>
</reference>
<dbReference type="GO" id="GO:0046872">
    <property type="term" value="F:metal ion binding"/>
    <property type="evidence" value="ECO:0007669"/>
    <property type="project" value="UniProtKB-KW"/>
</dbReference>